<name>A0A061H4G5_9BASI</name>
<keyword evidence="10" id="KW-0137">Centromere</keyword>
<keyword evidence="5" id="KW-0479">Metal-binding</keyword>
<comment type="subcellular location">
    <subcellularLocation>
        <location evidence="2">Chromosome</location>
        <location evidence="2">Centromere</location>
    </subcellularLocation>
    <subcellularLocation>
        <location evidence="1">Nucleus</location>
    </subcellularLocation>
</comment>
<protein>
    <recommendedName>
        <fullName evidence="12">Mis18 domain-containing protein</fullName>
    </recommendedName>
</protein>
<dbReference type="PANTHER" id="PTHR16431:SF1">
    <property type="entry name" value="NEUROGENIC PROTEIN MASTERMIND"/>
    <property type="match status" value="1"/>
</dbReference>
<evidence type="ECO:0000256" key="9">
    <source>
        <dbReference type="ARBA" id="ARBA00023306"/>
    </source>
</evidence>
<evidence type="ECO:0000256" key="2">
    <source>
        <dbReference type="ARBA" id="ARBA00004584"/>
    </source>
</evidence>
<dbReference type="InterPro" id="IPR034752">
    <property type="entry name" value="Mis18"/>
</dbReference>
<feature type="region of interest" description="Disordered" evidence="11">
    <location>
        <begin position="334"/>
        <end position="358"/>
    </location>
</feature>
<dbReference type="HOGENOM" id="CLU_774173_0_0_1"/>
<evidence type="ECO:0000256" key="1">
    <source>
        <dbReference type="ARBA" id="ARBA00004123"/>
    </source>
</evidence>
<dbReference type="PANTHER" id="PTHR16431">
    <property type="entry name" value="NEUROGENIC PROTEIN MASTERMIND"/>
    <property type="match status" value="1"/>
</dbReference>
<dbReference type="GO" id="GO:0051301">
    <property type="term" value="P:cell division"/>
    <property type="evidence" value="ECO:0007669"/>
    <property type="project" value="UniProtKB-KW"/>
</dbReference>
<dbReference type="PROSITE" id="PS51793">
    <property type="entry name" value="MIS18"/>
    <property type="match status" value="1"/>
</dbReference>
<dbReference type="GO" id="GO:0007059">
    <property type="term" value="P:chromosome segregation"/>
    <property type="evidence" value="ECO:0007669"/>
    <property type="project" value="TreeGrafter"/>
</dbReference>
<feature type="compositionally biased region" description="Acidic residues" evidence="11">
    <location>
        <begin position="337"/>
        <end position="348"/>
    </location>
</feature>
<dbReference type="Pfam" id="PF03226">
    <property type="entry name" value="Yippee-Mis18"/>
    <property type="match status" value="1"/>
</dbReference>
<keyword evidence="7" id="KW-0862">Zinc</keyword>
<evidence type="ECO:0000256" key="10">
    <source>
        <dbReference type="ARBA" id="ARBA00023328"/>
    </source>
</evidence>
<evidence type="ECO:0000259" key="12">
    <source>
        <dbReference type="PROSITE" id="PS51793"/>
    </source>
</evidence>
<dbReference type="GO" id="GO:0046872">
    <property type="term" value="F:metal ion binding"/>
    <property type="evidence" value="ECO:0007669"/>
    <property type="project" value="UniProtKB-KW"/>
</dbReference>
<evidence type="ECO:0000256" key="4">
    <source>
        <dbReference type="ARBA" id="ARBA00022618"/>
    </source>
</evidence>
<dbReference type="GO" id="GO:0000785">
    <property type="term" value="C:chromatin"/>
    <property type="evidence" value="ECO:0007669"/>
    <property type="project" value="TreeGrafter"/>
</dbReference>
<feature type="region of interest" description="Disordered" evidence="11">
    <location>
        <begin position="1"/>
        <end position="146"/>
    </location>
</feature>
<dbReference type="eggNOG" id="ENOG502S9R8">
    <property type="taxonomic scope" value="Eukaryota"/>
</dbReference>
<dbReference type="AlphaFoldDB" id="A0A061H4G5"/>
<evidence type="ECO:0000256" key="11">
    <source>
        <dbReference type="SAM" id="MobiDB-lite"/>
    </source>
</evidence>
<dbReference type="InterPro" id="IPR004910">
    <property type="entry name" value="Yippee/Mis18/Cereblon"/>
</dbReference>
<feature type="domain" description="Mis18" evidence="12">
    <location>
        <begin position="154"/>
        <end position="253"/>
    </location>
</feature>
<evidence type="ECO:0000256" key="6">
    <source>
        <dbReference type="ARBA" id="ARBA00022776"/>
    </source>
</evidence>
<keyword evidence="4" id="KW-0132">Cell division</keyword>
<gene>
    <name evidence="13" type="ORF">PFL1_05011</name>
</gene>
<dbReference type="GO" id="GO:0000775">
    <property type="term" value="C:chromosome, centromeric region"/>
    <property type="evidence" value="ECO:0007669"/>
    <property type="project" value="UniProtKB-SubCell"/>
</dbReference>
<dbReference type="GO" id="GO:0005634">
    <property type="term" value="C:nucleus"/>
    <property type="evidence" value="ECO:0007669"/>
    <property type="project" value="UniProtKB-SubCell"/>
</dbReference>
<evidence type="ECO:0000256" key="3">
    <source>
        <dbReference type="ARBA" id="ARBA00022454"/>
    </source>
</evidence>
<dbReference type="GeneID" id="19319110"/>
<keyword evidence="6" id="KW-0498">Mitosis</keyword>
<feature type="compositionally biased region" description="Low complexity" evidence="11">
    <location>
        <begin position="52"/>
        <end position="62"/>
    </location>
</feature>
<evidence type="ECO:0000256" key="5">
    <source>
        <dbReference type="ARBA" id="ARBA00022723"/>
    </source>
</evidence>
<keyword evidence="8" id="KW-0539">Nucleus</keyword>
<dbReference type="KEGG" id="pfp:PFL1_05011"/>
<accession>A0A061H4G5</accession>
<dbReference type="EMBL" id="KE361639">
    <property type="protein sequence ID" value="EPQ27473.1"/>
    <property type="molecule type" value="Genomic_DNA"/>
</dbReference>
<dbReference type="RefSeq" id="XP_007880731.1">
    <property type="nucleotide sequence ID" value="XM_007882540.1"/>
</dbReference>
<evidence type="ECO:0000313" key="14">
    <source>
        <dbReference type="Proteomes" id="UP000053664"/>
    </source>
</evidence>
<feature type="compositionally biased region" description="Basic and acidic residues" evidence="11">
    <location>
        <begin position="32"/>
        <end position="42"/>
    </location>
</feature>
<dbReference type="GO" id="GO:0034080">
    <property type="term" value="P:CENP-A containing chromatin assembly"/>
    <property type="evidence" value="ECO:0007669"/>
    <property type="project" value="TreeGrafter"/>
</dbReference>
<evidence type="ECO:0000256" key="8">
    <source>
        <dbReference type="ARBA" id="ARBA00023242"/>
    </source>
</evidence>
<proteinExistence type="predicted"/>
<reference evidence="13 14" key="1">
    <citation type="journal article" date="2013" name="Plant Cell">
        <title>The transition from a phytopathogenic smut ancestor to an anamorphic biocontrol agent deciphered by comparative whole-genome analysis.</title>
        <authorList>
            <person name="Lefebvre F."/>
            <person name="Joly D.L."/>
            <person name="Labbe C."/>
            <person name="Teichmann B."/>
            <person name="Linning R."/>
            <person name="Belzile F."/>
            <person name="Bakkeren G."/>
            <person name="Belanger R.R."/>
        </authorList>
    </citation>
    <scope>NUCLEOTIDE SEQUENCE [LARGE SCALE GENOMIC DNA]</scope>
    <source>
        <strain evidence="13 14">PF-1</strain>
    </source>
</reference>
<keyword evidence="3" id="KW-0158">Chromosome</keyword>
<organism evidence="13 14">
    <name type="scientific">Pseudozyma flocculosa PF-1</name>
    <dbReference type="NCBI Taxonomy" id="1277687"/>
    <lineage>
        <taxon>Eukaryota</taxon>
        <taxon>Fungi</taxon>
        <taxon>Dikarya</taxon>
        <taxon>Basidiomycota</taxon>
        <taxon>Ustilaginomycotina</taxon>
        <taxon>Ustilaginomycetes</taxon>
        <taxon>Ustilaginales</taxon>
        <taxon>Ustilaginaceae</taxon>
        <taxon>Pseudozyma</taxon>
    </lineage>
</organism>
<dbReference type="Proteomes" id="UP000053664">
    <property type="component" value="Unassembled WGS sequence"/>
</dbReference>
<feature type="compositionally biased region" description="Low complexity" evidence="11">
    <location>
        <begin position="16"/>
        <end position="25"/>
    </location>
</feature>
<sequence length="358" mass="37993">MAPKRQRLSDPHGPTASSSSASSASVAGPSRPRLDPNRHLDPLARAQPPPAAASALAPMATPQHQGGRRRSLSKSSQATPEHPHRTAHFPTASRSAMGPPQQLARFPAPPQAGPSRLYTPAPHPNGDPSGGHHLHGYPRDSAGPDDGGADEAPMCVFQCKGCLRLVGDTFSYVHVDETLRYLVLSATTVDVRVKEGLLHITTQTPDLGSSYLALECAGCQTDLGKKYVTTPRELDGLRGAYSLIVDNVSTYTLGSCARDQGDGGTASSLAYPAHTISAAAPASAVGPPASPFGQSIDHKSRRFLREIADRVMRLETDQRGINLLVKTIIERTGVQLSDDDDDEDAPEDDDRRAGISRS</sequence>
<evidence type="ECO:0000313" key="13">
    <source>
        <dbReference type="EMBL" id="EPQ27473.1"/>
    </source>
</evidence>
<evidence type="ECO:0000256" key="7">
    <source>
        <dbReference type="ARBA" id="ARBA00022833"/>
    </source>
</evidence>
<feature type="compositionally biased region" description="Basic and acidic residues" evidence="11">
    <location>
        <begin position="349"/>
        <end position="358"/>
    </location>
</feature>
<keyword evidence="9" id="KW-0131">Cell cycle</keyword>
<dbReference type="OrthoDB" id="74210at2759"/>